<organism evidence="2">
    <name type="scientific">hydrocarbon metagenome</name>
    <dbReference type="NCBI Taxonomy" id="938273"/>
    <lineage>
        <taxon>unclassified sequences</taxon>
        <taxon>metagenomes</taxon>
        <taxon>ecological metagenomes</taxon>
    </lineage>
</organism>
<feature type="domain" description="DRTGG" evidence="1">
    <location>
        <begin position="5"/>
        <end position="105"/>
    </location>
</feature>
<dbReference type="AlphaFoldDB" id="A0A0W8FND9"/>
<accession>A0A0W8FND9</accession>
<sequence>MKLYEVKEILDADVIVGTEKLDMEVKTAFGADLMSDVLAFAKPGSLLLTGLTNDQIIKTAATRNIAAIILVRGKQPSSEAINAAKELQIPILATKYILFETAGILYSKGIVGCIKKVGNDSLS</sequence>
<evidence type="ECO:0000313" key="2">
    <source>
        <dbReference type="EMBL" id="KUG21859.1"/>
    </source>
</evidence>
<dbReference type="EMBL" id="LNQE01001014">
    <property type="protein sequence ID" value="KUG21859.1"/>
    <property type="molecule type" value="Genomic_DNA"/>
</dbReference>
<name>A0A0W8FND9_9ZZZZ</name>
<dbReference type="Gene3D" id="3.40.1390.20">
    <property type="entry name" value="HprK N-terminal domain-like"/>
    <property type="match status" value="1"/>
</dbReference>
<proteinExistence type="predicted"/>
<gene>
    <name evidence="2" type="ORF">ASZ90_008365</name>
</gene>
<dbReference type="InterPro" id="IPR010766">
    <property type="entry name" value="DRTGG"/>
</dbReference>
<dbReference type="InterPro" id="IPR028979">
    <property type="entry name" value="Ser_kin/Pase_Hpr-like_N_sf"/>
</dbReference>
<evidence type="ECO:0000259" key="1">
    <source>
        <dbReference type="Pfam" id="PF07085"/>
    </source>
</evidence>
<reference evidence="2" key="1">
    <citation type="journal article" date="2015" name="Proc. Natl. Acad. Sci. U.S.A.">
        <title>Networks of energetic and metabolic interactions define dynamics in microbial communities.</title>
        <authorList>
            <person name="Embree M."/>
            <person name="Liu J.K."/>
            <person name="Al-Bassam M.M."/>
            <person name="Zengler K."/>
        </authorList>
    </citation>
    <scope>NUCLEOTIDE SEQUENCE</scope>
</reference>
<protein>
    <submittedName>
        <fullName evidence="2">Drtgg domain-containing protein</fullName>
    </submittedName>
</protein>
<dbReference type="Pfam" id="PF07085">
    <property type="entry name" value="DRTGG"/>
    <property type="match status" value="1"/>
</dbReference>
<dbReference type="SUPFAM" id="SSF75138">
    <property type="entry name" value="HprK N-terminal domain-like"/>
    <property type="match status" value="1"/>
</dbReference>
<comment type="caution">
    <text evidence="2">The sequence shown here is derived from an EMBL/GenBank/DDBJ whole genome shotgun (WGS) entry which is preliminary data.</text>
</comment>